<dbReference type="InterPro" id="IPR036852">
    <property type="entry name" value="Peptidase_S8/S53_dom_sf"/>
</dbReference>
<dbReference type="InterPro" id="IPR015500">
    <property type="entry name" value="Peptidase_S8_subtilisin-rel"/>
</dbReference>
<feature type="active site" description="Charge relay system" evidence="5">
    <location>
        <position position="341"/>
    </location>
</feature>
<feature type="signal peptide" evidence="6">
    <location>
        <begin position="1"/>
        <end position="28"/>
    </location>
</feature>
<gene>
    <name evidence="8" type="ORF">EV385_2927</name>
</gene>
<dbReference type="GO" id="GO:0004252">
    <property type="term" value="F:serine-type endopeptidase activity"/>
    <property type="evidence" value="ECO:0007669"/>
    <property type="project" value="UniProtKB-UniRule"/>
</dbReference>
<evidence type="ECO:0000256" key="1">
    <source>
        <dbReference type="ARBA" id="ARBA00011073"/>
    </source>
</evidence>
<reference evidence="8 9" key="1">
    <citation type="submission" date="2019-02" db="EMBL/GenBank/DDBJ databases">
        <title>Sequencing the genomes of 1000 actinobacteria strains.</title>
        <authorList>
            <person name="Klenk H.-P."/>
        </authorList>
    </citation>
    <scope>NUCLEOTIDE SEQUENCE [LARGE SCALE GENOMIC DNA]</scope>
    <source>
        <strain evidence="8 9">DSM 45162</strain>
    </source>
</reference>
<dbReference type="GO" id="GO:0005975">
    <property type="term" value="P:carbohydrate metabolic process"/>
    <property type="evidence" value="ECO:0007669"/>
    <property type="project" value="UniProtKB-ARBA"/>
</dbReference>
<keyword evidence="6" id="KW-0732">Signal</keyword>
<dbReference type="InterPro" id="IPR000209">
    <property type="entry name" value="Peptidase_S8/S53_dom"/>
</dbReference>
<dbReference type="PROSITE" id="PS51892">
    <property type="entry name" value="SUBTILASE"/>
    <property type="match status" value="1"/>
</dbReference>
<evidence type="ECO:0000313" key="8">
    <source>
        <dbReference type="EMBL" id="RZU51128.1"/>
    </source>
</evidence>
<dbReference type="PRINTS" id="PR00723">
    <property type="entry name" value="SUBTILISIN"/>
</dbReference>
<dbReference type="Pfam" id="PF17957">
    <property type="entry name" value="Big_7"/>
    <property type="match status" value="2"/>
</dbReference>
<proteinExistence type="inferred from homology"/>
<evidence type="ECO:0000256" key="6">
    <source>
        <dbReference type="SAM" id="SignalP"/>
    </source>
</evidence>
<evidence type="ECO:0000256" key="2">
    <source>
        <dbReference type="ARBA" id="ARBA00022670"/>
    </source>
</evidence>
<feature type="chain" id="PRO_5020197530" evidence="6">
    <location>
        <begin position="29"/>
        <end position="582"/>
    </location>
</feature>
<evidence type="ECO:0000256" key="5">
    <source>
        <dbReference type="PROSITE-ProRule" id="PRU01240"/>
    </source>
</evidence>
<dbReference type="Proteomes" id="UP000292564">
    <property type="component" value="Unassembled WGS sequence"/>
</dbReference>
<dbReference type="PANTHER" id="PTHR43806:SF11">
    <property type="entry name" value="CEREVISIN-RELATED"/>
    <property type="match status" value="1"/>
</dbReference>
<keyword evidence="3 5" id="KW-0378">Hydrolase</keyword>
<dbReference type="Gene3D" id="2.60.40.10">
    <property type="entry name" value="Immunoglobulins"/>
    <property type="match status" value="2"/>
</dbReference>
<dbReference type="Pfam" id="PF00082">
    <property type="entry name" value="Peptidase_S8"/>
    <property type="match status" value="1"/>
</dbReference>
<keyword evidence="2 5" id="KW-0645">Protease</keyword>
<keyword evidence="9" id="KW-1185">Reference proteome</keyword>
<comment type="caution">
    <text evidence="8">The sequence shown here is derived from an EMBL/GenBank/DDBJ whole genome shotgun (WGS) entry which is preliminary data.</text>
</comment>
<comment type="similarity">
    <text evidence="1 5">Belongs to the peptidase S8 family.</text>
</comment>
<dbReference type="InterPro" id="IPR023828">
    <property type="entry name" value="Peptidase_S8_Ser-AS"/>
</dbReference>
<evidence type="ECO:0000259" key="7">
    <source>
        <dbReference type="Pfam" id="PF00082"/>
    </source>
</evidence>
<accession>A0A4Q7ZJQ3</accession>
<dbReference type="Gene3D" id="3.40.50.200">
    <property type="entry name" value="Peptidase S8/S53 domain"/>
    <property type="match status" value="1"/>
</dbReference>
<feature type="active site" description="Charge relay system" evidence="5">
    <location>
        <position position="145"/>
    </location>
</feature>
<dbReference type="InterPro" id="IPR022398">
    <property type="entry name" value="Peptidase_S8_His-AS"/>
</dbReference>
<evidence type="ECO:0000256" key="4">
    <source>
        <dbReference type="ARBA" id="ARBA00022825"/>
    </source>
</evidence>
<feature type="domain" description="Peptidase S8/S53" evidence="7">
    <location>
        <begin position="137"/>
        <end position="377"/>
    </location>
</feature>
<protein>
    <submittedName>
        <fullName evidence="8">Subtilisin family serine protease</fullName>
    </submittedName>
</protein>
<dbReference type="GO" id="GO:0006508">
    <property type="term" value="P:proteolysis"/>
    <property type="evidence" value="ECO:0007669"/>
    <property type="project" value="UniProtKB-KW"/>
</dbReference>
<feature type="active site" description="Charge relay system" evidence="5">
    <location>
        <position position="177"/>
    </location>
</feature>
<dbReference type="SUPFAM" id="SSF52743">
    <property type="entry name" value="Subtilisin-like"/>
    <property type="match status" value="1"/>
</dbReference>
<name>A0A4Q7ZJQ3_9ACTN</name>
<evidence type="ECO:0000313" key="9">
    <source>
        <dbReference type="Proteomes" id="UP000292564"/>
    </source>
</evidence>
<dbReference type="RefSeq" id="WP_130509953.1">
    <property type="nucleotide sequence ID" value="NZ_SHKY01000001.1"/>
</dbReference>
<dbReference type="InterPro" id="IPR050131">
    <property type="entry name" value="Peptidase_S8_subtilisin-like"/>
</dbReference>
<dbReference type="PROSITE" id="PS00138">
    <property type="entry name" value="SUBTILASE_SER"/>
    <property type="match status" value="1"/>
</dbReference>
<evidence type="ECO:0000256" key="3">
    <source>
        <dbReference type="ARBA" id="ARBA00022801"/>
    </source>
</evidence>
<dbReference type="EMBL" id="SHKY01000001">
    <property type="protein sequence ID" value="RZU51128.1"/>
    <property type="molecule type" value="Genomic_DNA"/>
</dbReference>
<dbReference type="PANTHER" id="PTHR43806">
    <property type="entry name" value="PEPTIDASE S8"/>
    <property type="match status" value="1"/>
</dbReference>
<dbReference type="PROSITE" id="PS00137">
    <property type="entry name" value="SUBTILASE_HIS"/>
    <property type="match status" value="1"/>
</dbReference>
<keyword evidence="4 5" id="KW-0720">Serine protease</keyword>
<dbReference type="AlphaFoldDB" id="A0A4Q7ZJQ3"/>
<organism evidence="8 9">
    <name type="scientific">Krasilnikovia cinnamomea</name>
    <dbReference type="NCBI Taxonomy" id="349313"/>
    <lineage>
        <taxon>Bacteria</taxon>
        <taxon>Bacillati</taxon>
        <taxon>Actinomycetota</taxon>
        <taxon>Actinomycetes</taxon>
        <taxon>Micromonosporales</taxon>
        <taxon>Micromonosporaceae</taxon>
        <taxon>Krasilnikovia</taxon>
    </lineage>
</organism>
<sequence length="582" mass="60091">MRIYRTGTALLVSALAWGIGAAAPAASADPGAVRLVVGFRSGDGLEGSAHRLAAAGLRLKGTQRLAAKLRARTLTVPAGDAARIKARLQADGNVAFVEVSRKFSKLDVTPDDPRFTGQSELGQIHVPAAWETTTGAAGTVVAVVDTGVTPVGDLAGATLPGWDFANNDADPSDDEGHGSEVASVIAARGNNGAGIAGVCWQCRILPVKVLDHKGEGFDDNIADGIVYAADHGAKVINLSLGAPGGASRLLQMATDYARAKGAVVIAAAGNDALPEINYPAGNAGVLAVGGTDAAGNRFVVNVPEAGDVGSNYGASWVDVAAPFCTTAQTRTGGYDTFCGTSASTPLVSGVAALVKSHDPAANLWSVERALTSTAQPLSDNWLRYGEVRADRAVRLPVDHTAPTVGGATPANKTKFRGTVTVSATSVSDNAGGSGVDHASLYADGKFVGADYSAPFSVKYRSGSRNGTVKLQWKVFDRAGNAATYNRNLVADNLAPTLKWKSGPANNKKVRGKVTVKASASDAGSGILRVELWINGKLAKSDAKAGYSFVVNTAKYGKKIKVQLRARDKVGNLRSSSTRTWKR</sequence>
<dbReference type="InterPro" id="IPR013783">
    <property type="entry name" value="Ig-like_fold"/>
</dbReference>
<dbReference type="OrthoDB" id="5240330at2"/>